<gene>
    <name evidence="5" type="ORF">QOZ93_002265</name>
</gene>
<dbReference type="EMBL" id="JAUSWN010000021">
    <property type="protein sequence ID" value="MDQ0480517.1"/>
    <property type="molecule type" value="Genomic_DNA"/>
</dbReference>
<keyword evidence="3" id="KW-0732">Signal</keyword>
<dbReference type="Gene3D" id="3.40.50.1980">
    <property type="entry name" value="Nitrogenase molybdenum iron protein domain"/>
    <property type="match status" value="2"/>
</dbReference>
<dbReference type="InterPro" id="IPR050902">
    <property type="entry name" value="ABC_Transporter_SBP"/>
</dbReference>
<dbReference type="Proteomes" id="UP001224418">
    <property type="component" value="Unassembled WGS sequence"/>
</dbReference>
<dbReference type="SUPFAM" id="SSF53807">
    <property type="entry name" value="Helical backbone' metal receptor"/>
    <property type="match status" value="1"/>
</dbReference>
<comment type="caution">
    <text evidence="5">The sequence shown here is derived from an EMBL/GenBank/DDBJ whole genome shotgun (WGS) entry which is preliminary data.</text>
</comment>
<feature type="signal peptide" evidence="3">
    <location>
        <begin position="1"/>
        <end position="26"/>
    </location>
</feature>
<dbReference type="InterPro" id="IPR002491">
    <property type="entry name" value="ABC_transptr_periplasmic_BD"/>
</dbReference>
<reference evidence="5 6" key="1">
    <citation type="submission" date="2023-07" db="EMBL/GenBank/DDBJ databases">
        <title>Genomic Encyclopedia of Type Strains, Phase IV (KMG-IV): sequencing the most valuable type-strain genomes for metagenomic binning, comparative biology and taxonomic classification.</title>
        <authorList>
            <person name="Goeker M."/>
        </authorList>
    </citation>
    <scope>NUCLEOTIDE SEQUENCE [LARGE SCALE GENOMIC DNA]</scope>
    <source>
        <strain evidence="5 6">DSM 1400</strain>
    </source>
</reference>
<dbReference type="PROSITE" id="PS51257">
    <property type="entry name" value="PROKAR_LIPOPROTEIN"/>
    <property type="match status" value="1"/>
</dbReference>
<dbReference type="Pfam" id="PF01497">
    <property type="entry name" value="Peripla_BP_2"/>
    <property type="match status" value="1"/>
</dbReference>
<evidence type="ECO:0000313" key="5">
    <source>
        <dbReference type="EMBL" id="MDQ0480517.1"/>
    </source>
</evidence>
<feature type="chain" id="PRO_5047139328" evidence="3">
    <location>
        <begin position="27"/>
        <end position="347"/>
    </location>
</feature>
<dbReference type="PANTHER" id="PTHR30535:SF34">
    <property type="entry name" value="MOLYBDATE-BINDING PROTEIN MOLA"/>
    <property type="match status" value="1"/>
</dbReference>
<dbReference type="RefSeq" id="WP_307356540.1">
    <property type="nucleotide sequence ID" value="NZ_BAAACJ010000015.1"/>
</dbReference>
<accession>A0ABU0JTT4</accession>
<comment type="similarity">
    <text evidence="1">Belongs to the bacterial solute-binding protein 8 family.</text>
</comment>
<feature type="domain" description="Fe/B12 periplasmic-binding" evidence="4">
    <location>
        <begin position="76"/>
        <end position="337"/>
    </location>
</feature>
<name>A0ABU0JTT4_HATLI</name>
<proteinExistence type="inferred from homology"/>
<evidence type="ECO:0000256" key="1">
    <source>
        <dbReference type="ARBA" id="ARBA00008814"/>
    </source>
</evidence>
<keyword evidence="6" id="KW-1185">Reference proteome</keyword>
<organism evidence="5 6">
    <name type="scientific">Hathewaya limosa</name>
    <name type="common">Clostridium limosum</name>
    <dbReference type="NCBI Taxonomy" id="1536"/>
    <lineage>
        <taxon>Bacteria</taxon>
        <taxon>Bacillati</taxon>
        <taxon>Bacillota</taxon>
        <taxon>Clostridia</taxon>
        <taxon>Eubacteriales</taxon>
        <taxon>Clostridiaceae</taxon>
        <taxon>Hathewaya</taxon>
    </lineage>
</organism>
<feature type="compositionally biased region" description="Polar residues" evidence="2">
    <location>
        <begin position="28"/>
        <end position="43"/>
    </location>
</feature>
<evidence type="ECO:0000313" key="6">
    <source>
        <dbReference type="Proteomes" id="UP001224418"/>
    </source>
</evidence>
<sequence length="347" mass="38559">MKKLRVFVSMVLLASMISLTACGSKAATENKNTAKETSTVETAKNSEKTEEKKASYPLTIKDDLKNEVVLKEKPKKIAAISNTYLDILYAAGGKSIARTDSRNPNLPKEIKDLESVGAVYNVDVEKLISLKPDLVISQFGLQNKIVPILQKSNIPVISLNMKSYDDVVEKLKLMGQITENEDKVEKIINDMNSKKEELTKKLPEKPKKVAILYVNGKGVLTKLDNSLAGNVAKELKLDNMSSGLKPEKMGSENAPFSMEKIVESNPDVILVTTMVSSREKAEQCIKKNLESNPAWKELKAVKENKMVFLPQSHFLSNPGDKYVESIEFMARAVYPEVYGNVEEMGIK</sequence>
<dbReference type="PANTHER" id="PTHR30535">
    <property type="entry name" value="VITAMIN B12-BINDING PROTEIN"/>
    <property type="match status" value="1"/>
</dbReference>
<evidence type="ECO:0000256" key="2">
    <source>
        <dbReference type="SAM" id="MobiDB-lite"/>
    </source>
</evidence>
<dbReference type="PROSITE" id="PS50983">
    <property type="entry name" value="FE_B12_PBP"/>
    <property type="match status" value="1"/>
</dbReference>
<evidence type="ECO:0000256" key="3">
    <source>
        <dbReference type="SAM" id="SignalP"/>
    </source>
</evidence>
<evidence type="ECO:0000259" key="4">
    <source>
        <dbReference type="PROSITE" id="PS50983"/>
    </source>
</evidence>
<feature type="region of interest" description="Disordered" evidence="2">
    <location>
        <begin position="28"/>
        <end position="52"/>
    </location>
</feature>
<protein>
    <submittedName>
        <fullName evidence="5">Iron complex transport system substrate-binding protein</fullName>
    </submittedName>
</protein>